<protein>
    <submittedName>
        <fullName evidence="1">Uncharacterized protein</fullName>
    </submittedName>
</protein>
<comment type="caution">
    <text evidence="1">The sequence shown here is derived from an EMBL/GenBank/DDBJ whole genome shotgun (WGS) entry which is preliminary data.</text>
</comment>
<evidence type="ECO:0000313" key="2">
    <source>
        <dbReference type="Proteomes" id="UP000035963"/>
    </source>
</evidence>
<keyword evidence="2" id="KW-1185">Reference proteome</keyword>
<accession>A0A0J1CPM8</accession>
<evidence type="ECO:0000313" key="1">
    <source>
        <dbReference type="EMBL" id="KLU22291.1"/>
    </source>
</evidence>
<dbReference type="PATRIC" id="fig|908627.4.peg.6985"/>
<dbReference type="EMBL" id="AEJF01000184">
    <property type="protein sequence ID" value="KLU22291.1"/>
    <property type="molecule type" value="Genomic_DNA"/>
</dbReference>
<dbReference type="Proteomes" id="UP000035963">
    <property type="component" value="Unassembled WGS sequence"/>
</dbReference>
<sequence>MSGRRTAEFLLRLDGLIFMAEEKRRRAKAAGAEVWLIGSYDTLIRNLQVLRDTASQDKLPRRSRGETRPGAGLGLSRAVGEWCEDDELLDKVRNVEDYFRESL</sequence>
<reference evidence="1 2" key="1">
    <citation type="journal article" date="2015" name="Genome Announc.">
        <title>Draft Genome Sequence of Burkholderia sp. Strain PML1(12), an Ectomycorrhizosphere-Inhabiting Bacterium with Effective Mineral-Weathering Ability.</title>
        <authorList>
            <person name="Uroz S."/>
            <person name="Oger P."/>
        </authorList>
    </citation>
    <scope>NUCLEOTIDE SEQUENCE [LARGE SCALE GENOMIC DNA]</scope>
    <source>
        <strain evidence="2">PML1(12)</strain>
    </source>
</reference>
<gene>
    <name evidence="1" type="ORF">EOS_31325</name>
</gene>
<name>A0A0J1CPM8_9BURK</name>
<proteinExistence type="predicted"/>
<dbReference type="AlphaFoldDB" id="A0A0J1CPM8"/>
<organism evidence="1 2">
    <name type="scientific">Caballeronia mineralivorans PML1(12)</name>
    <dbReference type="NCBI Taxonomy" id="908627"/>
    <lineage>
        <taxon>Bacteria</taxon>
        <taxon>Pseudomonadati</taxon>
        <taxon>Pseudomonadota</taxon>
        <taxon>Betaproteobacteria</taxon>
        <taxon>Burkholderiales</taxon>
        <taxon>Burkholderiaceae</taxon>
        <taxon>Caballeronia</taxon>
    </lineage>
</organism>